<dbReference type="AlphaFoldDB" id="A0A182YR40"/>
<dbReference type="VEuPathDB" id="VectorBase:ASTEI10926"/>
<dbReference type="VEuPathDB" id="VectorBase:ASTE004692"/>
<keyword evidence="2" id="KW-1185">Reference proteome</keyword>
<reference evidence="1" key="2">
    <citation type="submission" date="2020-05" db="UniProtKB">
        <authorList>
            <consortium name="EnsemblMetazoa"/>
        </authorList>
    </citation>
    <scope>IDENTIFICATION</scope>
    <source>
        <strain evidence="1">Indian</strain>
    </source>
</reference>
<dbReference type="VEuPathDB" id="VectorBase:ASTEI20_039981"/>
<sequence length="83" mass="8694">MGYCLTGTLERGCERTNQYQTTHFAVIRRCWPSNEHDGHHGGGFGVGGVGGGGGSGGTSCGVQLWGRASTRAIGRYAFKCVSL</sequence>
<name>A0A182YR40_ANOST</name>
<dbReference type="EnsemblMetazoa" id="ASTEI10926-RA">
    <property type="protein sequence ID" value="ASTEI10926-PA"/>
    <property type="gene ID" value="ASTEI10926"/>
</dbReference>
<evidence type="ECO:0000313" key="1">
    <source>
        <dbReference type="EnsemblMetazoa" id="ASTEI10926-PA"/>
    </source>
</evidence>
<dbReference type="Proteomes" id="UP000076408">
    <property type="component" value="Unassembled WGS sequence"/>
</dbReference>
<organism evidence="1 2">
    <name type="scientific">Anopheles stephensi</name>
    <name type="common">Indo-Pakistan malaria mosquito</name>
    <dbReference type="NCBI Taxonomy" id="30069"/>
    <lineage>
        <taxon>Eukaryota</taxon>
        <taxon>Metazoa</taxon>
        <taxon>Ecdysozoa</taxon>
        <taxon>Arthropoda</taxon>
        <taxon>Hexapoda</taxon>
        <taxon>Insecta</taxon>
        <taxon>Pterygota</taxon>
        <taxon>Neoptera</taxon>
        <taxon>Endopterygota</taxon>
        <taxon>Diptera</taxon>
        <taxon>Nematocera</taxon>
        <taxon>Culicoidea</taxon>
        <taxon>Culicidae</taxon>
        <taxon>Anophelinae</taxon>
        <taxon>Anopheles</taxon>
    </lineage>
</organism>
<proteinExistence type="predicted"/>
<reference evidence="2" key="1">
    <citation type="journal article" date="2014" name="Genome Biol.">
        <title>Genome analysis of a major urban malaria vector mosquito, Anopheles stephensi.</title>
        <authorList>
            <person name="Jiang X."/>
            <person name="Peery A."/>
            <person name="Hall A.B."/>
            <person name="Sharma A."/>
            <person name="Chen X.G."/>
            <person name="Waterhouse R.M."/>
            <person name="Komissarov A."/>
            <person name="Riehle M.M."/>
            <person name="Shouche Y."/>
            <person name="Sharakhova M.V."/>
            <person name="Lawson D."/>
            <person name="Pakpour N."/>
            <person name="Arensburger P."/>
            <person name="Davidson V.L."/>
            <person name="Eiglmeier K."/>
            <person name="Emrich S."/>
            <person name="George P."/>
            <person name="Kennedy R.C."/>
            <person name="Mane S.P."/>
            <person name="Maslen G."/>
            <person name="Oringanje C."/>
            <person name="Qi Y."/>
            <person name="Settlage R."/>
            <person name="Tojo M."/>
            <person name="Tubio J.M."/>
            <person name="Unger M.F."/>
            <person name="Wang B."/>
            <person name="Vernick K.D."/>
            <person name="Ribeiro J.M."/>
            <person name="James A.A."/>
            <person name="Michel K."/>
            <person name="Riehle M.A."/>
            <person name="Luckhart S."/>
            <person name="Sharakhov I.V."/>
            <person name="Tu Z."/>
        </authorList>
    </citation>
    <scope>NUCLEOTIDE SEQUENCE [LARGE SCALE GENOMIC DNA]</scope>
    <source>
        <strain evidence="2">Indian</strain>
    </source>
</reference>
<accession>A0A182YR40</accession>
<evidence type="ECO:0000313" key="2">
    <source>
        <dbReference type="Proteomes" id="UP000076408"/>
    </source>
</evidence>
<protein>
    <submittedName>
        <fullName evidence="1">Uncharacterized protein</fullName>
    </submittedName>
</protein>